<evidence type="ECO:0000259" key="5">
    <source>
        <dbReference type="Pfam" id="PF03015"/>
    </source>
</evidence>
<dbReference type="Pfam" id="PF07993">
    <property type="entry name" value="NAD_binding_4"/>
    <property type="match status" value="2"/>
</dbReference>
<evidence type="ECO:0000313" key="7">
    <source>
        <dbReference type="EMBL" id="OAY84777.1"/>
    </source>
</evidence>
<comment type="catalytic activity">
    <reaction evidence="4">
        <text>a long-chain fatty acyl-CoA + 2 NADPH + 2 H(+) = a long-chain primary fatty alcohol + 2 NADP(+) + CoA</text>
        <dbReference type="Rhea" id="RHEA:52716"/>
        <dbReference type="ChEBI" id="CHEBI:15378"/>
        <dbReference type="ChEBI" id="CHEBI:57287"/>
        <dbReference type="ChEBI" id="CHEBI:57783"/>
        <dbReference type="ChEBI" id="CHEBI:58349"/>
        <dbReference type="ChEBI" id="CHEBI:77396"/>
        <dbReference type="ChEBI" id="CHEBI:83139"/>
        <dbReference type="EC" id="1.2.1.84"/>
    </reaction>
</comment>
<comment type="function">
    <text evidence="4">Catalyzes the reduction of fatty acyl-CoA to fatty alcohols.</text>
</comment>
<comment type="caution">
    <text evidence="7">The sequence shown here is derived from an EMBL/GenBank/DDBJ whole genome shotgun (WGS) entry which is preliminary data.</text>
</comment>
<dbReference type="GO" id="GO:0080019">
    <property type="term" value="F:alcohol-forming very long-chain fatty acyl-CoA reductase activity"/>
    <property type="evidence" value="ECO:0007669"/>
    <property type="project" value="InterPro"/>
</dbReference>
<dbReference type="Proteomes" id="UP000092600">
    <property type="component" value="Unassembled WGS sequence"/>
</dbReference>
<proteinExistence type="inferred from homology"/>
<keyword evidence="3 4" id="KW-0443">Lipid metabolism</keyword>
<dbReference type="SUPFAM" id="SSF51735">
    <property type="entry name" value="NAD(P)-binding Rossmann-fold domains"/>
    <property type="match status" value="2"/>
</dbReference>
<dbReference type="AlphaFoldDB" id="A0A199W5M1"/>
<dbReference type="GO" id="GO:0035336">
    <property type="term" value="P:long-chain fatty-acyl-CoA metabolic process"/>
    <property type="evidence" value="ECO:0007669"/>
    <property type="project" value="TreeGrafter"/>
</dbReference>
<keyword evidence="4" id="KW-0521">NADP</keyword>
<name>A0A199W5M1_ANACO</name>
<dbReference type="Pfam" id="PF03015">
    <property type="entry name" value="Sterile"/>
    <property type="match status" value="1"/>
</dbReference>
<evidence type="ECO:0000256" key="4">
    <source>
        <dbReference type="RuleBase" id="RU363097"/>
    </source>
</evidence>
<dbReference type="InterPro" id="IPR036291">
    <property type="entry name" value="NAD(P)-bd_dom_sf"/>
</dbReference>
<evidence type="ECO:0000256" key="2">
    <source>
        <dbReference type="ARBA" id="ARBA00022516"/>
    </source>
</evidence>
<keyword evidence="4" id="KW-0560">Oxidoreductase</keyword>
<keyword evidence="2 4" id="KW-0444">Lipid biosynthesis</keyword>
<dbReference type="InterPro" id="IPR033640">
    <property type="entry name" value="FAR_C"/>
</dbReference>
<dbReference type="GO" id="GO:0102965">
    <property type="term" value="F:alcohol-forming long-chain fatty acyl-CoA reductase activity"/>
    <property type="evidence" value="ECO:0007669"/>
    <property type="project" value="UniProtKB-EC"/>
</dbReference>
<evidence type="ECO:0000256" key="3">
    <source>
        <dbReference type="ARBA" id="ARBA00023098"/>
    </source>
</evidence>
<sequence length="851" mass="96972">FVEKVLRIQPKVKKLYLLVRANDSISAKHRVETEVMQTAVFKILAEKYQGNFRSFFWDKVCPLAGDISVEDLGIYDRNLKETLKDKINVIVHLAANTAFIERYDTALGINTFGVKHVSAFATRCLKLEMLLHISTAYVTPDNGGVIPEQPLSAVKALDRCSILDIEAEMALVQEKLKELTENKASEDTLRLSMKKLGLRRAQTYGWSNTYTFTKAMGEMLFYNLRWHLPLAILRPTIVTSTCKEPFPGWIEGVRTTDAFITGYGMGHLKYIPADVTTILDLIGSSTRNPITIGKMADEAYRYFLRNPCIGSDGRIIKVKEPYFVTTMTGFYIYMTIRNKLPLQVETDKNLIAFDTKSIDWESYLTDIHIPAGERSKLSGGQEPSRHRCHRAHSKVLRIQPKVKKLYLLVRAADYVSAKRRVETEVMQTEVFEILEEKYQGNFPSYFWDKVCPLAGDITFEDLGIHEDKLKETLWSEINVIVHVAANIDFNERYDTALGINTFGVKHISAFAIRCPKLKMLLHISTAYVTPDNQGALLEQPLSAVKGLDIEAEMALVQEQLKELTDNKASEDTVRLSMKKLGLIRAQTFGWSNTYTFTKAMGEMLFYDLRRHLPLVILRPTIVTSTWKEPFPGWIEGVRTTDAFITGYGMGHLKYIPADVTTILDLVPGDLVVNAMLTIIASSYKESSVFIYQIGSSTRNPITIGKLAEEAYRYFSRNPCIRSDGRIIKVKEPHFVTTMTGFYIYMVVRNKLPLQVLRVLGALHSSARSQYNRLSRQYNRTVRVVKGYKPYTFFHGRFDDTNMQKLTSSLAETDKKLIAFDTKSIDWESYLTDIHIPGIFKYGIRADKKTKK</sequence>
<accession>A0A199W5M1</accession>
<dbReference type="CDD" id="cd05236">
    <property type="entry name" value="FAR-N_SDR_e"/>
    <property type="match status" value="2"/>
</dbReference>
<dbReference type="STRING" id="4615.A0A199W5M1"/>
<feature type="domain" description="Fatty acyl-CoA reductase C-terminal" evidence="5">
    <location>
        <begin position="751"/>
        <end position="841"/>
    </location>
</feature>
<dbReference type="GO" id="GO:0010345">
    <property type="term" value="P:suberin biosynthetic process"/>
    <property type="evidence" value="ECO:0007669"/>
    <property type="project" value="TreeGrafter"/>
</dbReference>
<dbReference type="InterPro" id="IPR013120">
    <property type="entry name" value="FAR_NAD-bd"/>
</dbReference>
<dbReference type="PANTHER" id="PTHR11011">
    <property type="entry name" value="MALE STERILITY PROTEIN 2-RELATED"/>
    <property type="match status" value="1"/>
</dbReference>
<dbReference type="InterPro" id="IPR026055">
    <property type="entry name" value="FAR"/>
</dbReference>
<dbReference type="EMBL" id="LSRQ01000174">
    <property type="protein sequence ID" value="OAY84777.1"/>
    <property type="molecule type" value="Genomic_DNA"/>
</dbReference>
<feature type="non-terminal residue" evidence="7">
    <location>
        <position position="851"/>
    </location>
</feature>
<evidence type="ECO:0000256" key="1">
    <source>
        <dbReference type="ARBA" id="ARBA00005928"/>
    </source>
</evidence>
<dbReference type="PANTHER" id="PTHR11011:SF110">
    <property type="entry name" value="FATTY ACYL-COA REDUCTASE"/>
    <property type="match status" value="1"/>
</dbReference>
<evidence type="ECO:0000313" key="8">
    <source>
        <dbReference type="Proteomes" id="UP000092600"/>
    </source>
</evidence>
<gene>
    <name evidence="7" type="ORF">ACMD2_14308</name>
</gene>
<feature type="domain" description="Thioester reductase (TE)" evidence="6">
    <location>
        <begin position="394"/>
        <end position="675"/>
    </location>
</feature>
<evidence type="ECO:0000259" key="6">
    <source>
        <dbReference type="Pfam" id="PF07993"/>
    </source>
</evidence>
<feature type="non-terminal residue" evidence="7">
    <location>
        <position position="1"/>
    </location>
</feature>
<dbReference type="Gene3D" id="3.40.50.720">
    <property type="entry name" value="NAD(P)-binding Rossmann-like Domain"/>
    <property type="match status" value="2"/>
</dbReference>
<organism evidence="7 8">
    <name type="scientific">Ananas comosus</name>
    <name type="common">Pineapple</name>
    <name type="synonym">Ananas ananas</name>
    <dbReference type="NCBI Taxonomy" id="4615"/>
    <lineage>
        <taxon>Eukaryota</taxon>
        <taxon>Viridiplantae</taxon>
        <taxon>Streptophyta</taxon>
        <taxon>Embryophyta</taxon>
        <taxon>Tracheophyta</taxon>
        <taxon>Spermatophyta</taxon>
        <taxon>Magnoliopsida</taxon>
        <taxon>Liliopsida</taxon>
        <taxon>Poales</taxon>
        <taxon>Bromeliaceae</taxon>
        <taxon>Bromelioideae</taxon>
        <taxon>Ananas</taxon>
    </lineage>
</organism>
<protein>
    <recommendedName>
        <fullName evidence="4">Fatty acyl-CoA reductase</fullName>
        <ecNumber evidence="4">1.2.1.84</ecNumber>
    </recommendedName>
</protein>
<dbReference type="EC" id="1.2.1.84" evidence="4"/>
<comment type="similarity">
    <text evidence="1 4">Belongs to the fatty acyl-CoA reductase family.</text>
</comment>
<feature type="domain" description="Thioester reductase (TE)" evidence="6">
    <location>
        <begin position="2"/>
        <end position="282"/>
    </location>
</feature>
<reference evidence="7 8" key="1">
    <citation type="journal article" date="2016" name="DNA Res.">
        <title>The draft genome of MD-2 pineapple using hybrid error correction of long reads.</title>
        <authorList>
            <person name="Redwan R.M."/>
            <person name="Saidin A."/>
            <person name="Kumar S.V."/>
        </authorList>
    </citation>
    <scope>NUCLEOTIDE SEQUENCE [LARGE SCALE GENOMIC DNA]</scope>
    <source>
        <strain evidence="8">cv. MD2</strain>
        <tissue evidence="7">Leaf</tissue>
    </source>
</reference>
<dbReference type="CDD" id="cd09071">
    <property type="entry name" value="FAR_C"/>
    <property type="match status" value="1"/>
</dbReference>